<dbReference type="Proteomes" id="UP001152759">
    <property type="component" value="Chromosome 1"/>
</dbReference>
<dbReference type="InterPro" id="IPR048395">
    <property type="entry name" value="Glyco_hydro_31_C"/>
</dbReference>
<dbReference type="PROSITE" id="PS51448">
    <property type="entry name" value="P_TREFOIL_2"/>
    <property type="match status" value="1"/>
</dbReference>
<evidence type="ECO:0000256" key="9">
    <source>
        <dbReference type="RuleBase" id="RU361185"/>
    </source>
</evidence>
<keyword evidence="13" id="KW-1185">Reference proteome</keyword>
<dbReference type="InterPro" id="IPR013780">
    <property type="entry name" value="Glyco_hydro_b"/>
</dbReference>
<evidence type="ECO:0000313" key="12">
    <source>
        <dbReference type="EMBL" id="CAH0381986.1"/>
    </source>
</evidence>
<dbReference type="CDD" id="cd06602">
    <property type="entry name" value="GH31_MGAM_SI_GAA"/>
    <property type="match status" value="1"/>
</dbReference>
<protein>
    <recommendedName>
        <fullName evidence="11">P-type domain-containing protein</fullName>
    </recommendedName>
</protein>
<dbReference type="GO" id="GO:0030246">
    <property type="term" value="F:carbohydrate binding"/>
    <property type="evidence" value="ECO:0007669"/>
    <property type="project" value="InterPro"/>
</dbReference>
<dbReference type="GO" id="GO:0005975">
    <property type="term" value="P:carbohydrate metabolic process"/>
    <property type="evidence" value="ECO:0007669"/>
    <property type="project" value="InterPro"/>
</dbReference>
<dbReference type="CDD" id="cd00111">
    <property type="entry name" value="Trefoil"/>
    <property type="match status" value="1"/>
</dbReference>
<dbReference type="Gene3D" id="3.20.20.80">
    <property type="entry name" value="Glycosidases"/>
    <property type="match status" value="1"/>
</dbReference>
<dbReference type="InterPro" id="IPR011013">
    <property type="entry name" value="Gal_mutarotase_sf_dom"/>
</dbReference>
<dbReference type="AlphaFoldDB" id="A0A9P0A112"/>
<dbReference type="SUPFAM" id="SSF51445">
    <property type="entry name" value="(Trans)glycosidases"/>
    <property type="match status" value="1"/>
</dbReference>
<feature type="transmembrane region" description="Helical" evidence="10">
    <location>
        <begin position="42"/>
        <end position="63"/>
    </location>
</feature>
<dbReference type="Pfam" id="PF00088">
    <property type="entry name" value="Trefoil"/>
    <property type="match status" value="1"/>
</dbReference>
<dbReference type="SMART" id="SM00018">
    <property type="entry name" value="PD"/>
    <property type="match status" value="1"/>
</dbReference>
<dbReference type="InterPro" id="IPR017853">
    <property type="entry name" value="GH"/>
</dbReference>
<evidence type="ECO:0000256" key="3">
    <source>
        <dbReference type="ARBA" id="ARBA00022801"/>
    </source>
</evidence>
<feature type="domain" description="P-type" evidence="11">
    <location>
        <begin position="104"/>
        <end position="159"/>
    </location>
</feature>
<dbReference type="Gene3D" id="2.60.40.1760">
    <property type="entry name" value="glycosyl hydrolase (family 31)"/>
    <property type="match status" value="1"/>
</dbReference>
<comment type="subcellular location">
    <subcellularLocation>
        <location evidence="1">Membrane</location>
    </subcellularLocation>
</comment>
<evidence type="ECO:0000256" key="6">
    <source>
        <dbReference type="ARBA" id="ARBA00023180"/>
    </source>
</evidence>
<organism evidence="12 13">
    <name type="scientific">Bemisia tabaci</name>
    <name type="common">Sweetpotato whitefly</name>
    <name type="synonym">Aleurodes tabaci</name>
    <dbReference type="NCBI Taxonomy" id="7038"/>
    <lineage>
        <taxon>Eukaryota</taxon>
        <taxon>Metazoa</taxon>
        <taxon>Ecdysozoa</taxon>
        <taxon>Arthropoda</taxon>
        <taxon>Hexapoda</taxon>
        <taxon>Insecta</taxon>
        <taxon>Pterygota</taxon>
        <taxon>Neoptera</taxon>
        <taxon>Paraneoptera</taxon>
        <taxon>Hemiptera</taxon>
        <taxon>Sternorrhyncha</taxon>
        <taxon>Aleyrodoidea</taxon>
        <taxon>Aleyrodidae</taxon>
        <taxon>Aleyrodinae</taxon>
        <taxon>Bemisia</taxon>
    </lineage>
</organism>
<reference evidence="12" key="1">
    <citation type="submission" date="2021-12" db="EMBL/GenBank/DDBJ databases">
        <authorList>
            <person name="King R."/>
        </authorList>
    </citation>
    <scope>NUCLEOTIDE SEQUENCE</scope>
</reference>
<keyword evidence="6" id="KW-0325">Glycoprotein</keyword>
<dbReference type="GO" id="GO:0004558">
    <property type="term" value="F:alpha-1,4-glucosidase activity"/>
    <property type="evidence" value="ECO:0007669"/>
    <property type="project" value="TreeGrafter"/>
</dbReference>
<evidence type="ECO:0000256" key="7">
    <source>
        <dbReference type="ARBA" id="ARBA00023295"/>
    </source>
</evidence>
<dbReference type="GO" id="GO:0016020">
    <property type="term" value="C:membrane"/>
    <property type="evidence" value="ECO:0007669"/>
    <property type="project" value="UniProtKB-SubCell"/>
</dbReference>
<keyword evidence="5" id="KW-1015">Disulfide bond</keyword>
<dbReference type="SUPFAM" id="SSF74650">
    <property type="entry name" value="Galactose mutarotase-like"/>
    <property type="match status" value="1"/>
</dbReference>
<comment type="similarity">
    <text evidence="2 9">Belongs to the glycosyl hydrolase 31 family.</text>
</comment>
<dbReference type="PANTHER" id="PTHR22762:SF131">
    <property type="entry name" value="GLYCOSIDE HYDROLASE FAMILY 31 N-TERMINAL DOMAIN-CONTAINING PROTEIN"/>
    <property type="match status" value="1"/>
</dbReference>
<dbReference type="CDD" id="cd14752">
    <property type="entry name" value="GH31_N"/>
    <property type="match status" value="1"/>
</dbReference>
<dbReference type="InterPro" id="IPR044913">
    <property type="entry name" value="P_trefoil_dom_sf"/>
</dbReference>
<keyword evidence="10" id="KW-0812">Transmembrane</keyword>
<evidence type="ECO:0000259" key="11">
    <source>
        <dbReference type="PROSITE" id="PS51448"/>
    </source>
</evidence>
<proteinExistence type="inferred from homology"/>
<dbReference type="Pfam" id="PF01055">
    <property type="entry name" value="Glyco_hydro_31_2nd"/>
    <property type="match status" value="1"/>
</dbReference>
<evidence type="ECO:0000256" key="2">
    <source>
        <dbReference type="ARBA" id="ARBA00007806"/>
    </source>
</evidence>
<evidence type="ECO:0000313" key="13">
    <source>
        <dbReference type="Proteomes" id="UP001152759"/>
    </source>
</evidence>
<keyword evidence="10" id="KW-1133">Transmembrane helix</keyword>
<evidence type="ECO:0000256" key="1">
    <source>
        <dbReference type="ARBA" id="ARBA00004370"/>
    </source>
</evidence>
<keyword evidence="3 9" id="KW-0378">Hydrolase</keyword>
<keyword evidence="7 9" id="KW-0326">Glycosidase</keyword>
<sequence length="965" mass="109216">MKIYSESRSIKSLLTGNYADHHVDFNSVKDDGSSKCRFSRCIYHLFLFALLILIVDFALLIIYDLILIDLITSSEVSEIPLIMQDGIVDLSKYDMTSTNWALADECAIVPNEDRFDCFPRGPSNESVCTQRGCCWKPTESRTEMDGFKKLDVPWCYYPVAFKSYEQVNKTVANHVTTVFLRNVIKSPYPDDVPLLRMVIKAESNFRVHVKIEDATGKSFETPYPDTPVMSESISETALNYKISIEDDGPGFTIQRKSNGQILFDTRSGGFIFSKQFIQISSKLLSNNIYGLGEHRNNFMLDTNWNRITLFAHDSPPLDGINGYGSHPFLLNVANGGQSHGVFLKNSHPMEIILQPAPAITYRVLGGVLDFYFFVGPSPADVTKQYFDLIGYPFMPPYWSLGFHMCKYGQSSLQVTMDTLNRTMAAGIPVDVQWNDLDYMDRNNDFTRNKKEFAKLPEFIENLHSMGMHYVPILDPGVSAAEPRGTYPPFDEGLADQVFIKNESGLPLVGRVWSQGATVWPDFTNQNTITYWLNQLKRLHEDIPFDGLWIDMNEPSNFVDGSLRGCENNPWDNPPYTPIVEGGHLNFKTICMNAEQYLGKHYQLHNVHGFSEAIASNFALTEIRNKRPFIISRSTFAGQGKFSGHWTGDVFSTWNDMKHSVADIMSFNLFGIPMVGADICGFNGNTTADLCQRWLQLGAFYPFSRTHNSDDCIDQDPVSMGPEVVASTKKALEVRYMLLPYLYSLFWRAHAYGETVARSLFFEYPEDTRTYNISTQFMWGSALLIVPVLKEGDTFVQAYLPGEFWYDLKTFKRVVGGDVALSAPMDIIPVLVKPKSIIPFQYPGNTTTESRLSPFGLLVALDSNSTAEGFLYWDDGDSLNSYEWSHYNQISFAVANNCLSSKAKHWGYDVPMPVNLVLVLGVTSHVKNVTNNGQKCNFEYKAEFQGLFVFVDKTDFKDNVIISWSF</sequence>
<dbReference type="EMBL" id="OU963862">
    <property type="protein sequence ID" value="CAH0381986.1"/>
    <property type="molecule type" value="Genomic_DNA"/>
</dbReference>
<evidence type="ECO:0000256" key="4">
    <source>
        <dbReference type="ARBA" id="ARBA00023136"/>
    </source>
</evidence>
<dbReference type="Pfam" id="PF21365">
    <property type="entry name" value="Glyco_hydro_31_3rd"/>
    <property type="match status" value="1"/>
</dbReference>
<evidence type="ECO:0000256" key="5">
    <source>
        <dbReference type="ARBA" id="ARBA00023157"/>
    </source>
</evidence>
<dbReference type="Gene3D" id="2.60.40.1180">
    <property type="entry name" value="Golgi alpha-mannosidase II"/>
    <property type="match status" value="2"/>
</dbReference>
<dbReference type="Gene3D" id="4.10.110.10">
    <property type="entry name" value="Spasmolytic Protein, domain 1"/>
    <property type="match status" value="1"/>
</dbReference>
<dbReference type="PANTHER" id="PTHR22762">
    <property type="entry name" value="ALPHA-GLUCOSIDASE"/>
    <property type="match status" value="1"/>
</dbReference>
<accession>A0A9P0A112</accession>
<gene>
    <name evidence="12" type="ORF">BEMITA_LOCUS1582</name>
</gene>
<dbReference type="Pfam" id="PF13802">
    <property type="entry name" value="Gal_mutarotas_2"/>
    <property type="match status" value="1"/>
</dbReference>
<keyword evidence="4 10" id="KW-0472">Membrane</keyword>
<dbReference type="SUPFAM" id="SSF51011">
    <property type="entry name" value="Glycosyl hydrolase domain"/>
    <property type="match status" value="1"/>
</dbReference>
<dbReference type="InterPro" id="IPR000322">
    <property type="entry name" value="Glyco_hydro_31_TIM"/>
</dbReference>
<comment type="caution">
    <text evidence="8">Lacks conserved residue(s) required for the propagation of feature annotation.</text>
</comment>
<evidence type="ECO:0000256" key="10">
    <source>
        <dbReference type="SAM" id="Phobius"/>
    </source>
</evidence>
<dbReference type="SUPFAM" id="SSF57492">
    <property type="entry name" value="Trefoil"/>
    <property type="match status" value="1"/>
</dbReference>
<dbReference type="InterPro" id="IPR030458">
    <property type="entry name" value="Glyco_hydro_31_AS"/>
</dbReference>
<dbReference type="PROSITE" id="PS00129">
    <property type="entry name" value="GLYCOSYL_HYDROL_F31_1"/>
    <property type="match status" value="1"/>
</dbReference>
<evidence type="ECO:0000256" key="8">
    <source>
        <dbReference type="PROSITE-ProRule" id="PRU00779"/>
    </source>
</evidence>
<dbReference type="InterPro" id="IPR000519">
    <property type="entry name" value="P_trefoil_dom"/>
</dbReference>
<name>A0A9P0A112_BEMTA</name>
<dbReference type="InterPro" id="IPR025887">
    <property type="entry name" value="Glyco_hydro_31_N_dom"/>
</dbReference>